<organism evidence="1 2">
    <name type="scientific">Ancylostoma ceylanicum</name>
    <dbReference type="NCBI Taxonomy" id="53326"/>
    <lineage>
        <taxon>Eukaryota</taxon>
        <taxon>Metazoa</taxon>
        <taxon>Ecdysozoa</taxon>
        <taxon>Nematoda</taxon>
        <taxon>Chromadorea</taxon>
        <taxon>Rhabditida</taxon>
        <taxon>Rhabditina</taxon>
        <taxon>Rhabditomorpha</taxon>
        <taxon>Strongyloidea</taxon>
        <taxon>Ancylostomatidae</taxon>
        <taxon>Ancylostomatinae</taxon>
        <taxon>Ancylostoma</taxon>
    </lineage>
</organism>
<dbReference type="Proteomes" id="UP000024635">
    <property type="component" value="Unassembled WGS sequence"/>
</dbReference>
<accession>A0A016VES5</accession>
<evidence type="ECO:0000313" key="2">
    <source>
        <dbReference type="Proteomes" id="UP000024635"/>
    </source>
</evidence>
<dbReference type="EMBL" id="JARK01001347">
    <property type="protein sequence ID" value="EYC25522.1"/>
    <property type="molecule type" value="Genomic_DNA"/>
</dbReference>
<sequence length="102" mass="11611">MFITEDFEKKNKCFHSRCSSKRQWAYVVRSWVDYFNTPQTNNPGHYPMLTDNLASQTRGCIVYVDKKGRGSDELGKTLSCLRSAQVSGMSALQRGTPVGDRR</sequence>
<reference evidence="2" key="1">
    <citation type="journal article" date="2015" name="Nat. Genet.">
        <title>The genome and transcriptome of the zoonotic hookworm Ancylostoma ceylanicum identify infection-specific gene families.</title>
        <authorList>
            <person name="Schwarz E.M."/>
            <person name="Hu Y."/>
            <person name="Antoshechkin I."/>
            <person name="Miller M.M."/>
            <person name="Sternberg P.W."/>
            <person name="Aroian R.V."/>
        </authorList>
    </citation>
    <scope>NUCLEOTIDE SEQUENCE</scope>
    <source>
        <strain evidence="2">HY135</strain>
    </source>
</reference>
<protein>
    <submittedName>
        <fullName evidence="1">Uncharacterized protein</fullName>
    </submittedName>
</protein>
<gene>
    <name evidence="1" type="primary">Acey_s0011.g1250</name>
    <name evidence="1" type="ORF">Y032_0011g1250</name>
</gene>
<name>A0A016VES5_9BILA</name>
<dbReference type="AlphaFoldDB" id="A0A016VES5"/>
<comment type="caution">
    <text evidence="1">The sequence shown here is derived from an EMBL/GenBank/DDBJ whole genome shotgun (WGS) entry which is preliminary data.</text>
</comment>
<evidence type="ECO:0000313" key="1">
    <source>
        <dbReference type="EMBL" id="EYC25522.1"/>
    </source>
</evidence>
<keyword evidence="2" id="KW-1185">Reference proteome</keyword>
<proteinExistence type="predicted"/>